<accession>A0A1W1BRM9</accession>
<keyword evidence="6 8" id="KW-1133">Transmembrane helix</keyword>
<evidence type="ECO:0000256" key="5">
    <source>
        <dbReference type="ARBA" id="ARBA00022692"/>
    </source>
</evidence>
<dbReference type="Gene3D" id="1.20.1250.20">
    <property type="entry name" value="MFS general substrate transporter like domains"/>
    <property type="match status" value="2"/>
</dbReference>
<evidence type="ECO:0000259" key="9">
    <source>
        <dbReference type="Pfam" id="PF12832"/>
    </source>
</evidence>
<evidence type="ECO:0000256" key="6">
    <source>
        <dbReference type="ARBA" id="ARBA00022989"/>
    </source>
</evidence>
<name>A0A1W1BRM9_9ZZZZ</name>
<feature type="transmembrane region" description="Helical" evidence="8">
    <location>
        <begin position="72"/>
        <end position="88"/>
    </location>
</feature>
<feature type="transmembrane region" description="Helical" evidence="8">
    <location>
        <begin position="156"/>
        <end position="175"/>
    </location>
</feature>
<dbReference type="GO" id="GO:0030395">
    <property type="term" value="F:lactose binding"/>
    <property type="evidence" value="ECO:0007669"/>
    <property type="project" value="TreeGrafter"/>
</dbReference>
<keyword evidence="7 8" id="KW-0472">Membrane</keyword>
<evidence type="ECO:0000313" key="10">
    <source>
        <dbReference type="EMBL" id="SFV56122.1"/>
    </source>
</evidence>
<dbReference type="EMBL" id="FPHI01000012">
    <property type="protein sequence ID" value="SFV56122.1"/>
    <property type="molecule type" value="Genomic_DNA"/>
</dbReference>
<evidence type="ECO:0000256" key="4">
    <source>
        <dbReference type="ARBA" id="ARBA00022519"/>
    </source>
</evidence>
<proteinExistence type="predicted"/>
<feature type="transmembrane region" description="Helical" evidence="8">
    <location>
        <begin position="41"/>
        <end position="60"/>
    </location>
</feature>
<keyword evidence="4" id="KW-0997">Cell inner membrane</keyword>
<feature type="transmembrane region" description="Helical" evidence="8">
    <location>
        <begin position="290"/>
        <end position="308"/>
    </location>
</feature>
<protein>
    <submittedName>
        <fullName evidence="10">Probable 3-phenylpropionic acid transporter</fullName>
    </submittedName>
</protein>
<dbReference type="Pfam" id="PF12832">
    <property type="entry name" value="MFS_1_like"/>
    <property type="match status" value="1"/>
</dbReference>
<dbReference type="InterPro" id="IPR036259">
    <property type="entry name" value="MFS_trans_sf"/>
</dbReference>
<organism evidence="10">
    <name type="scientific">hydrothermal vent metagenome</name>
    <dbReference type="NCBI Taxonomy" id="652676"/>
    <lineage>
        <taxon>unclassified sequences</taxon>
        <taxon>metagenomes</taxon>
        <taxon>ecological metagenomes</taxon>
    </lineage>
</organism>
<dbReference type="PIRSF" id="PIRSF004925">
    <property type="entry name" value="HcaT"/>
    <property type="match status" value="1"/>
</dbReference>
<feature type="transmembrane region" description="Helical" evidence="8">
    <location>
        <begin position="257"/>
        <end position="278"/>
    </location>
</feature>
<dbReference type="InterPro" id="IPR026032">
    <property type="entry name" value="HcaT-like"/>
</dbReference>
<sequence>MHPKPKLLSPLLGTYYFFYFALVGVYVIFMPKVLLELGYAPVKVGIIYAAAPFMRFLLPFIFRHYITLTPRIYQLSLFSTFIGTLVFLQTVDDFYFYLTANLLFGASMGVSLPYVETIALATLSKKHYGKVRLWGSLGFMSIALWLGKILSSPHEALYYLCATAFLTLVCGSIITRYDTIPHSTIQEDASFSLQRYWAFWISVFLMQVGFGGFYNFFTIYETSHGISLETTSWMWSFGVFCEIFMLYFQAPLLQRNLLHILQFATLITSLRWLILYLFPDSVILTFSSQSLHAISFALYHTAAITYVFSLYTQKKLAQQFFLGIAFGLGGSVGAVLAGQLYGKYLFLTESLITLLAFFILRLHQKRKNYLKKESF</sequence>
<keyword evidence="2" id="KW-0813">Transport</keyword>
<evidence type="ECO:0000256" key="7">
    <source>
        <dbReference type="ARBA" id="ARBA00023136"/>
    </source>
</evidence>
<feature type="transmembrane region" description="Helical" evidence="8">
    <location>
        <begin position="232"/>
        <end position="250"/>
    </location>
</feature>
<dbReference type="GO" id="GO:0015528">
    <property type="term" value="F:lactose:proton symporter activity"/>
    <property type="evidence" value="ECO:0007669"/>
    <property type="project" value="TreeGrafter"/>
</dbReference>
<dbReference type="SUPFAM" id="SSF103473">
    <property type="entry name" value="MFS general substrate transporter"/>
    <property type="match status" value="1"/>
</dbReference>
<feature type="domain" description="Major facilitator superfamily associated" evidence="9">
    <location>
        <begin position="14"/>
        <end position="342"/>
    </location>
</feature>
<gene>
    <name evidence="10" type="ORF">MNB_SV-3-166</name>
</gene>
<dbReference type="PANTHER" id="PTHR23522">
    <property type="entry name" value="BLL5896 PROTEIN"/>
    <property type="match status" value="1"/>
</dbReference>
<evidence type="ECO:0000256" key="1">
    <source>
        <dbReference type="ARBA" id="ARBA00004429"/>
    </source>
</evidence>
<dbReference type="InterPro" id="IPR024989">
    <property type="entry name" value="MFS_assoc_dom"/>
</dbReference>
<feature type="transmembrane region" description="Helical" evidence="8">
    <location>
        <begin position="7"/>
        <end position="29"/>
    </location>
</feature>
<dbReference type="GO" id="GO:0005886">
    <property type="term" value="C:plasma membrane"/>
    <property type="evidence" value="ECO:0007669"/>
    <property type="project" value="UniProtKB-SubCell"/>
</dbReference>
<dbReference type="AlphaFoldDB" id="A0A1W1BRM9"/>
<feature type="transmembrane region" description="Helical" evidence="8">
    <location>
        <begin position="133"/>
        <end position="150"/>
    </location>
</feature>
<reference evidence="10" key="1">
    <citation type="submission" date="2016-10" db="EMBL/GenBank/DDBJ databases">
        <authorList>
            <person name="de Groot N.N."/>
        </authorList>
    </citation>
    <scope>NUCLEOTIDE SEQUENCE</scope>
</reference>
<comment type="subcellular location">
    <subcellularLocation>
        <location evidence="1">Cell inner membrane</location>
        <topology evidence="1">Multi-pass membrane protein</topology>
    </subcellularLocation>
</comment>
<feature type="transmembrane region" description="Helical" evidence="8">
    <location>
        <begin position="320"/>
        <end position="338"/>
    </location>
</feature>
<feature type="transmembrane region" description="Helical" evidence="8">
    <location>
        <begin position="94"/>
        <end position="121"/>
    </location>
</feature>
<feature type="transmembrane region" description="Helical" evidence="8">
    <location>
        <begin position="196"/>
        <end position="220"/>
    </location>
</feature>
<keyword evidence="5 8" id="KW-0812">Transmembrane</keyword>
<dbReference type="PANTHER" id="PTHR23522:SF10">
    <property type="entry name" value="3-PHENYLPROPIONIC ACID TRANSPORTER-RELATED"/>
    <property type="match status" value="1"/>
</dbReference>
<evidence type="ECO:0000256" key="2">
    <source>
        <dbReference type="ARBA" id="ARBA00022448"/>
    </source>
</evidence>
<evidence type="ECO:0000256" key="3">
    <source>
        <dbReference type="ARBA" id="ARBA00022475"/>
    </source>
</evidence>
<feature type="transmembrane region" description="Helical" evidence="8">
    <location>
        <begin position="344"/>
        <end position="362"/>
    </location>
</feature>
<keyword evidence="3" id="KW-1003">Cell membrane</keyword>
<evidence type="ECO:0000256" key="8">
    <source>
        <dbReference type="SAM" id="Phobius"/>
    </source>
</evidence>